<sequence length="69" mass="7720">FNFGFLLAGSALVETVFAWPGIGRLLYDSIFNRDYPVIMGIFLVVCSGIVVVNLLTDIAYAYLDPRVRF</sequence>
<gene>
    <name evidence="9" type="ORF">HY618_02705</name>
</gene>
<name>A0A932ZTT2_UNCTE</name>
<keyword evidence="4 7" id="KW-0812">Transmembrane</keyword>
<dbReference type="InterPro" id="IPR000515">
    <property type="entry name" value="MetI-like"/>
</dbReference>
<dbReference type="PANTHER" id="PTHR43163:SF6">
    <property type="entry name" value="DIPEPTIDE TRANSPORT SYSTEM PERMEASE PROTEIN DPPB-RELATED"/>
    <property type="match status" value="1"/>
</dbReference>
<keyword evidence="6 7" id="KW-0472">Membrane</keyword>
<dbReference type="GO" id="GO:0055085">
    <property type="term" value="P:transmembrane transport"/>
    <property type="evidence" value="ECO:0007669"/>
    <property type="project" value="InterPro"/>
</dbReference>
<evidence type="ECO:0000313" key="9">
    <source>
        <dbReference type="EMBL" id="MBI4251344.1"/>
    </source>
</evidence>
<evidence type="ECO:0000256" key="6">
    <source>
        <dbReference type="ARBA" id="ARBA00023136"/>
    </source>
</evidence>
<protein>
    <submittedName>
        <fullName evidence="9">ABC transporter permease subunit</fullName>
    </submittedName>
</protein>
<dbReference type="Proteomes" id="UP000752292">
    <property type="component" value="Unassembled WGS sequence"/>
</dbReference>
<proteinExistence type="predicted"/>
<feature type="non-terminal residue" evidence="9">
    <location>
        <position position="1"/>
    </location>
</feature>
<evidence type="ECO:0000256" key="7">
    <source>
        <dbReference type="SAM" id="Phobius"/>
    </source>
</evidence>
<keyword evidence="3" id="KW-1003">Cell membrane</keyword>
<comment type="caution">
    <text evidence="9">The sequence shown here is derived from an EMBL/GenBank/DDBJ whole genome shotgun (WGS) entry which is preliminary data.</text>
</comment>
<dbReference type="GO" id="GO:0005886">
    <property type="term" value="C:plasma membrane"/>
    <property type="evidence" value="ECO:0007669"/>
    <property type="project" value="UniProtKB-SubCell"/>
</dbReference>
<organism evidence="9 10">
    <name type="scientific">Tectimicrobiota bacterium</name>
    <dbReference type="NCBI Taxonomy" id="2528274"/>
    <lineage>
        <taxon>Bacteria</taxon>
        <taxon>Pseudomonadati</taxon>
        <taxon>Nitrospinota/Tectimicrobiota group</taxon>
        <taxon>Candidatus Tectimicrobiota</taxon>
    </lineage>
</organism>
<reference evidence="9" key="1">
    <citation type="submission" date="2020-07" db="EMBL/GenBank/DDBJ databases">
        <title>Huge and variable diversity of episymbiotic CPR bacteria and DPANN archaea in groundwater ecosystems.</title>
        <authorList>
            <person name="He C.Y."/>
            <person name="Keren R."/>
            <person name="Whittaker M."/>
            <person name="Farag I.F."/>
            <person name="Doudna J."/>
            <person name="Cate J.H.D."/>
            <person name="Banfield J.F."/>
        </authorList>
    </citation>
    <scope>NUCLEOTIDE SEQUENCE</scope>
    <source>
        <strain evidence="9">NC_groundwater_1370_Ag_S-0.2um_69_93</strain>
    </source>
</reference>
<evidence type="ECO:0000259" key="8">
    <source>
        <dbReference type="Pfam" id="PF00528"/>
    </source>
</evidence>
<dbReference type="EMBL" id="JACQRX010000121">
    <property type="protein sequence ID" value="MBI4251344.1"/>
    <property type="molecule type" value="Genomic_DNA"/>
</dbReference>
<evidence type="ECO:0000256" key="2">
    <source>
        <dbReference type="ARBA" id="ARBA00022448"/>
    </source>
</evidence>
<dbReference type="PANTHER" id="PTHR43163">
    <property type="entry name" value="DIPEPTIDE TRANSPORT SYSTEM PERMEASE PROTEIN DPPB-RELATED"/>
    <property type="match status" value="1"/>
</dbReference>
<feature type="transmembrane region" description="Helical" evidence="7">
    <location>
        <begin position="37"/>
        <end position="63"/>
    </location>
</feature>
<keyword evidence="2" id="KW-0813">Transport</keyword>
<dbReference type="AlphaFoldDB" id="A0A932ZTT2"/>
<evidence type="ECO:0000256" key="1">
    <source>
        <dbReference type="ARBA" id="ARBA00004651"/>
    </source>
</evidence>
<evidence type="ECO:0000256" key="3">
    <source>
        <dbReference type="ARBA" id="ARBA00022475"/>
    </source>
</evidence>
<dbReference type="Pfam" id="PF00528">
    <property type="entry name" value="BPD_transp_1"/>
    <property type="match status" value="1"/>
</dbReference>
<evidence type="ECO:0000313" key="10">
    <source>
        <dbReference type="Proteomes" id="UP000752292"/>
    </source>
</evidence>
<keyword evidence="5 7" id="KW-1133">Transmembrane helix</keyword>
<evidence type="ECO:0000256" key="4">
    <source>
        <dbReference type="ARBA" id="ARBA00022692"/>
    </source>
</evidence>
<evidence type="ECO:0000256" key="5">
    <source>
        <dbReference type="ARBA" id="ARBA00022989"/>
    </source>
</evidence>
<accession>A0A932ZTT2</accession>
<feature type="domain" description="ABC transmembrane type-1" evidence="8">
    <location>
        <begin position="2"/>
        <end position="68"/>
    </location>
</feature>
<comment type="subcellular location">
    <subcellularLocation>
        <location evidence="1">Cell membrane</location>
        <topology evidence="1">Multi-pass membrane protein</topology>
    </subcellularLocation>
</comment>